<dbReference type="GO" id="GO:0034237">
    <property type="term" value="F:protein kinase A regulatory subunit binding"/>
    <property type="evidence" value="ECO:0007669"/>
    <property type="project" value="TreeGrafter"/>
</dbReference>
<feature type="compositionally biased region" description="Polar residues" evidence="3">
    <location>
        <begin position="180"/>
        <end position="189"/>
    </location>
</feature>
<dbReference type="Proteomes" id="UP000631114">
    <property type="component" value="Unassembled WGS sequence"/>
</dbReference>
<feature type="domain" description="WH2" evidence="4">
    <location>
        <begin position="1111"/>
        <end position="1129"/>
    </location>
</feature>
<dbReference type="GO" id="GO:2000601">
    <property type="term" value="P:positive regulation of Arp2/3 complex-mediated actin nucleation"/>
    <property type="evidence" value="ECO:0007669"/>
    <property type="project" value="TreeGrafter"/>
</dbReference>
<evidence type="ECO:0000256" key="3">
    <source>
        <dbReference type="SAM" id="MobiDB-lite"/>
    </source>
</evidence>
<dbReference type="InterPro" id="IPR028288">
    <property type="entry name" value="SCAR/WAVE_fam"/>
</dbReference>
<feature type="region of interest" description="Disordered" evidence="3">
    <location>
        <begin position="176"/>
        <end position="262"/>
    </location>
</feature>
<keyword evidence="2" id="KW-0009">Actin-binding</keyword>
<comment type="similarity">
    <text evidence="1 2">Belongs to the SCAR/WAVE family.</text>
</comment>
<evidence type="ECO:0000313" key="5">
    <source>
        <dbReference type="EMBL" id="KAF9619152.1"/>
    </source>
</evidence>
<dbReference type="GO" id="GO:0071933">
    <property type="term" value="F:Arp2/3 complex binding"/>
    <property type="evidence" value="ECO:0007669"/>
    <property type="project" value="TreeGrafter"/>
</dbReference>
<keyword evidence="6" id="KW-1185">Reference proteome</keyword>
<evidence type="ECO:0000313" key="6">
    <source>
        <dbReference type="Proteomes" id="UP000631114"/>
    </source>
</evidence>
<comment type="subcellular location">
    <subcellularLocation>
        <location evidence="2">Cytoplasm</location>
        <location evidence="2">Cytoskeleton</location>
    </subcellularLocation>
</comment>
<gene>
    <name evidence="5" type="ORF">IFM89_005166</name>
</gene>
<feature type="region of interest" description="Disordered" evidence="3">
    <location>
        <begin position="741"/>
        <end position="796"/>
    </location>
</feature>
<keyword evidence="2" id="KW-0206">Cytoskeleton</keyword>
<sequence>MPLVRLEVRNEYGLGGEELYSNKEGSSSSSSEEQPRAVLEGVVVAGLVGILRQLGDLAEFAAEVFHGLQEQVVTIGCRSHKMMVRVKQIESALPTIEKAVLAQTSHIHFAYTAGCEWHPKVVRVKQKHLIRSDLPSFIMDTYEECHDPPRLQLLDKFDTGGDGACLSRYSDPSFFRKSINRSQPMNSGKVQREKRSRKSKKKASRWRNGELSHTLSLSQCSGRMQFSSPNSYGQSSAGETSSTIHMRSKSDQGDHSISSDSRTRSGYIECVFDGSSLMKQKDKEHNKLPAAALKMQNGGATDSVLLDKQKGGAYDSSIPGSFQDLNSSSITWDEKTEIWEPKHLQSDNIVVDSLASELLHKRSDLAKEEDGAAAYGNVDPEDVVCIGANIPETLSEVDEFTEAGSEPDRYADALNTLESEAETDIECQTKRELEKPLAMFPSEGIKPCETRDMKSVLPSVNSVASVYWSSKKRMSQNNSNLVSSEDMVCTQPPEITVIRSDQSNSVENELSESTDGLNGSRINGCEPSTSNPSFSLSNGPDSEALLHDKIICSSSDPQGSLLEVSEASPISVWTNGGLLGLEPSKPPDYNISNSKHHNSMANLEDISNHLSQNIFLPKSHPNGSTRKVDLLVYTPKPKENQKSQVGIDRSPGIVKGNDLHSDPQITRIAHMVQTVDNSECLTSHHDKQKDDVLNEDLPKFLSAFPQAVSGISKDSCQLHSLNNHHENNPTRTGAMTLQHEDSVASGAKFSSSEASREKTRSSFSMFGLSQRLQQDGYQRTESIRDDVSKPPGRVETGVKRLNEPQCIHHIEKSKGLHHTPPVGSLKKQLKNGSPVNSLPSSPPLEHMKISFCPTDGFETSKLKLRFPGGHHFHESIKDVMFPSFQLLPEPAVLRQHFDSESENNTFCRSSPYLSDETMSQYSDSSSEQWECGDTPDGKENGVYDALRRVSSTESISSVFELEGISNGSIRLDDDFKRPNLDNGLKKLRPLSDLPSFDMVSSFADQQEWKCDPARKDHQGSERQYCYEPVPPPPPLPPVKWAGMKHFGVEENEQVLTSQVVYYANDLPLLEVTSSQTIKTDPPKNPHIKQDQQKFYGGEETIQPENCPDMDRREDLLNQIRSKSFSLRRTVPTRSTLPPGPTANNKVTAILEKANAIHQACVGSDGVGDDENWSDG</sequence>
<proteinExistence type="inferred from homology"/>
<dbReference type="OrthoDB" id="753427at2759"/>
<dbReference type="PANTHER" id="PTHR12902">
    <property type="entry name" value="WASP-1"/>
    <property type="match status" value="1"/>
</dbReference>
<keyword evidence="2" id="KW-0963">Cytoplasm</keyword>
<dbReference type="AlphaFoldDB" id="A0A835IMC1"/>
<dbReference type="GO" id="GO:0030036">
    <property type="term" value="P:actin cytoskeleton organization"/>
    <property type="evidence" value="ECO:0007669"/>
    <property type="project" value="UniProtKB-UniRule"/>
</dbReference>
<comment type="caution">
    <text evidence="5">The sequence shown here is derived from an EMBL/GenBank/DDBJ whole genome shotgun (WGS) entry which is preliminary data.</text>
</comment>
<feature type="region of interest" description="Disordered" evidence="3">
    <location>
        <begin position="499"/>
        <end position="540"/>
    </location>
</feature>
<reference evidence="5 6" key="1">
    <citation type="submission" date="2020-10" db="EMBL/GenBank/DDBJ databases">
        <title>The Coptis chinensis genome and diversification of protoberbering-type alkaloids.</title>
        <authorList>
            <person name="Wang B."/>
            <person name="Shu S."/>
            <person name="Song C."/>
            <person name="Liu Y."/>
        </authorList>
    </citation>
    <scope>NUCLEOTIDE SEQUENCE [LARGE SCALE GENOMIC DNA]</scope>
    <source>
        <strain evidence="5">HL-2020</strain>
        <tissue evidence="5">Leaf</tissue>
    </source>
</reference>
<feature type="compositionally biased region" description="Polar residues" evidence="3">
    <location>
        <begin position="770"/>
        <end position="780"/>
    </location>
</feature>
<protein>
    <recommendedName>
        <fullName evidence="2">Protein SCAR</fullName>
    </recommendedName>
    <alternativeName>
        <fullName evidence="2">Protein WAVE</fullName>
    </alternativeName>
</protein>
<feature type="compositionally biased region" description="Basic residues" evidence="3">
    <location>
        <begin position="192"/>
        <end position="205"/>
    </location>
</feature>
<comment type="function">
    <text evidence="2">Involved in regulation of actin and microtubule organization. Part of a WAVE complex that activates the Arp2/3 complex.</text>
</comment>
<evidence type="ECO:0000256" key="1">
    <source>
        <dbReference type="ARBA" id="ARBA00006993"/>
    </source>
</evidence>
<name>A0A835IMC1_9MAGN</name>
<organism evidence="5 6">
    <name type="scientific">Coptis chinensis</name>
    <dbReference type="NCBI Taxonomy" id="261450"/>
    <lineage>
        <taxon>Eukaryota</taxon>
        <taxon>Viridiplantae</taxon>
        <taxon>Streptophyta</taxon>
        <taxon>Embryophyta</taxon>
        <taxon>Tracheophyta</taxon>
        <taxon>Spermatophyta</taxon>
        <taxon>Magnoliopsida</taxon>
        <taxon>Ranunculales</taxon>
        <taxon>Ranunculaceae</taxon>
        <taxon>Coptidoideae</taxon>
        <taxon>Coptis</taxon>
    </lineage>
</organism>
<dbReference type="Gene3D" id="1.20.5.340">
    <property type="match status" value="1"/>
</dbReference>
<dbReference type="PANTHER" id="PTHR12902:SF33">
    <property type="entry name" value="PROTEIN SCAR3"/>
    <property type="match status" value="1"/>
</dbReference>
<dbReference type="GO" id="GO:0005856">
    <property type="term" value="C:cytoskeleton"/>
    <property type="evidence" value="ECO:0007669"/>
    <property type="project" value="UniProtKB-SubCell"/>
</dbReference>
<dbReference type="Gene3D" id="6.10.280.150">
    <property type="match status" value="2"/>
</dbReference>
<accession>A0A835IMC1</accession>
<evidence type="ECO:0000256" key="2">
    <source>
        <dbReference type="RuleBase" id="RU367034"/>
    </source>
</evidence>
<feature type="compositionally biased region" description="Polar residues" evidence="3">
    <location>
        <begin position="211"/>
        <end position="245"/>
    </location>
</feature>
<dbReference type="EMBL" id="JADFTS010000002">
    <property type="protein sequence ID" value="KAF9619152.1"/>
    <property type="molecule type" value="Genomic_DNA"/>
</dbReference>
<dbReference type="GO" id="GO:0003779">
    <property type="term" value="F:actin binding"/>
    <property type="evidence" value="ECO:0007669"/>
    <property type="project" value="UniProtKB-UniRule"/>
</dbReference>
<dbReference type="PROSITE" id="PS51082">
    <property type="entry name" value="WH2"/>
    <property type="match status" value="1"/>
</dbReference>
<dbReference type="InterPro" id="IPR003124">
    <property type="entry name" value="WH2_dom"/>
</dbReference>
<evidence type="ECO:0000259" key="4">
    <source>
        <dbReference type="PROSITE" id="PS51082"/>
    </source>
</evidence>